<evidence type="ECO:0000313" key="1">
    <source>
        <dbReference type="EMBL" id="MEJ8303958.1"/>
    </source>
</evidence>
<proteinExistence type="predicted"/>
<sequence>MENASASENKELFRPVARDEIPAAAFRRPTESYWRIRLHKLLKNKLAVLGLCLLLLILGLAAVGPHLVPYAPSDQSLLMTNLPPSAAHWFGTDDLGRDVWARTWAGARISLLIGFSAAAIDLVLGVLIGSIAGYAAGRGAKGDRIDSALMRLTEILYSIPYLLVVILLLVVMKPGLLTMIIALSLTGWVGMARIVRGQILQLKQNEYVTAARSLGASHRRIVFRHLLPNATGIIIVNLTFSIPAAIFAESFLSFLGLGIQSPSASWGTMANDSLGVILSGQWWRLFFPGLLISLTMLAFNTLGDGLQDALDPHSKV</sequence>
<gene>
    <name evidence="1" type="ORF">WKI47_08620</name>
</gene>
<dbReference type="EMBL" id="JBBKAR010000031">
    <property type="protein sequence ID" value="MEJ8303958.1"/>
    <property type="molecule type" value="Genomic_DNA"/>
</dbReference>
<organism evidence="1 2">
    <name type="scientific">Saccharibacillus sacchari</name>
    <dbReference type="NCBI Taxonomy" id="456493"/>
    <lineage>
        <taxon>Bacteria</taxon>
        <taxon>Bacillati</taxon>
        <taxon>Bacillota</taxon>
        <taxon>Bacilli</taxon>
        <taxon>Bacillales</taxon>
        <taxon>Paenibacillaceae</taxon>
        <taxon>Saccharibacillus</taxon>
    </lineage>
</organism>
<name>A0ACC6PAI8_9BACL</name>
<comment type="caution">
    <text evidence="1">The sequence shown here is derived from an EMBL/GenBank/DDBJ whole genome shotgun (WGS) entry which is preliminary data.</text>
</comment>
<dbReference type="Proteomes" id="UP001380953">
    <property type="component" value="Unassembled WGS sequence"/>
</dbReference>
<evidence type="ECO:0000313" key="2">
    <source>
        <dbReference type="Proteomes" id="UP001380953"/>
    </source>
</evidence>
<protein>
    <submittedName>
        <fullName evidence="1">ABC transporter permease</fullName>
    </submittedName>
</protein>
<keyword evidence="2" id="KW-1185">Reference proteome</keyword>
<reference evidence="1" key="1">
    <citation type="submission" date="2024-03" db="EMBL/GenBank/DDBJ databases">
        <title>Whole genome sequecning of epiphytes from Marcgravia umbellata leaves.</title>
        <authorList>
            <person name="Kumar G."/>
            <person name="Savka M.A."/>
        </authorList>
    </citation>
    <scope>NUCLEOTIDE SEQUENCE</scope>
    <source>
        <strain evidence="1">RIT_BL5</strain>
    </source>
</reference>
<accession>A0ACC6PAI8</accession>